<dbReference type="InterPro" id="IPR002781">
    <property type="entry name" value="TM_pro_TauE-like"/>
</dbReference>
<gene>
    <name evidence="6" type="ORF">VK792_07945</name>
</gene>
<organism evidence="6 7">
    <name type="scientific">Mesobacterium hydrothermale</name>
    <dbReference type="NCBI Taxonomy" id="3111907"/>
    <lineage>
        <taxon>Bacteria</taxon>
        <taxon>Pseudomonadati</taxon>
        <taxon>Pseudomonadota</taxon>
        <taxon>Alphaproteobacteria</taxon>
        <taxon>Rhodobacterales</taxon>
        <taxon>Roseobacteraceae</taxon>
        <taxon>Mesobacterium</taxon>
    </lineage>
</organism>
<dbReference type="EMBL" id="JAYLLH010000008">
    <property type="protein sequence ID" value="MEC3861212.1"/>
    <property type="molecule type" value="Genomic_DNA"/>
</dbReference>
<evidence type="ECO:0000256" key="3">
    <source>
        <dbReference type="ARBA" id="ARBA00022989"/>
    </source>
</evidence>
<keyword evidence="4 5" id="KW-0472">Membrane</keyword>
<reference evidence="6 7" key="1">
    <citation type="submission" date="2024-01" db="EMBL/GenBank/DDBJ databases">
        <title>Mesobacterium rodlantinim sp. nov., isolated from shallow sea hydrothermal systems off Kueishantao Island.</title>
        <authorList>
            <person name="Su Z."/>
            <person name="Tang K."/>
        </authorList>
    </citation>
    <scope>NUCLEOTIDE SEQUENCE [LARGE SCALE GENOMIC DNA]</scope>
    <source>
        <strain evidence="6 7">TK19101</strain>
    </source>
</reference>
<dbReference type="PANTHER" id="PTHR43483:SF3">
    <property type="entry name" value="MEMBRANE TRANSPORTER PROTEIN HI_0806-RELATED"/>
    <property type="match status" value="1"/>
</dbReference>
<feature type="transmembrane region" description="Helical" evidence="5">
    <location>
        <begin position="253"/>
        <end position="270"/>
    </location>
</feature>
<comment type="caution">
    <text evidence="6">The sequence shown here is derived from an EMBL/GenBank/DDBJ whole genome shotgun (WGS) entry which is preliminary data.</text>
</comment>
<evidence type="ECO:0000256" key="1">
    <source>
        <dbReference type="ARBA" id="ARBA00004141"/>
    </source>
</evidence>
<keyword evidence="7" id="KW-1185">Reference proteome</keyword>
<feature type="transmembrane region" description="Helical" evidence="5">
    <location>
        <begin position="118"/>
        <end position="140"/>
    </location>
</feature>
<evidence type="ECO:0000256" key="5">
    <source>
        <dbReference type="RuleBase" id="RU363041"/>
    </source>
</evidence>
<comment type="similarity">
    <text evidence="5">Belongs to the 4-toluene sulfonate uptake permease (TSUP) (TC 2.A.102) family.</text>
</comment>
<dbReference type="PANTHER" id="PTHR43483">
    <property type="entry name" value="MEMBRANE TRANSPORTER PROTEIN HI_0806-RELATED"/>
    <property type="match status" value="1"/>
</dbReference>
<feature type="transmembrane region" description="Helical" evidence="5">
    <location>
        <begin position="92"/>
        <end position="111"/>
    </location>
</feature>
<comment type="subcellular location">
    <subcellularLocation>
        <location evidence="5">Cell membrane</location>
        <topology evidence="5">Multi-pass membrane protein</topology>
    </subcellularLocation>
    <subcellularLocation>
        <location evidence="1">Membrane</location>
        <topology evidence="1">Multi-pass membrane protein</topology>
    </subcellularLocation>
</comment>
<proteinExistence type="inferred from homology"/>
<accession>A0ABU6HFH6</accession>
<feature type="transmembrane region" description="Helical" evidence="5">
    <location>
        <begin position="218"/>
        <end position="241"/>
    </location>
</feature>
<feature type="transmembrane region" description="Helical" evidence="5">
    <location>
        <begin position="186"/>
        <end position="206"/>
    </location>
</feature>
<feature type="transmembrane region" description="Helical" evidence="5">
    <location>
        <begin position="20"/>
        <end position="48"/>
    </location>
</feature>
<protein>
    <recommendedName>
        <fullName evidence="5">Probable membrane transporter protein</fullName>
    </recommendedName>
</protein>
<keyword evidence="2 5" id="KW-0812">Transmembrane</keyword>
<dbReference type="RefSeq" id="WP_326296927.1">
    <property type="nucleotide sequence ID" value="NZ_JAYLLH010000008.1"/>
</dbReference>
<name>A0ABU6HFH6_9RHOB</name>
<evidence type="ECO:0000313" key="7">
    <source>
        <dbReference type="Proteomes" id="UP001348149"/>
    </source>
</evidence>
<feature type="transmembrane region" description="Helical" evidence="5">
    <location>
        <begin position="152"/>
        <end position="174"/>
    </location>
</feature>
<keyword evidence="5" id="KW-1003">Cell membrane</keyword>
<feature type="transmembrane region" description="Helical" evidence="5">
    <location>
        <begin position="55"/>
        <end position="72"/>
    </location>
</feature>
<sequence>MQGSTLELVMMAATLAGAGLASGVLSGLFGVGGGAILVPILSAAFAVLGTDPAHVAHLAVGTSLGIIVPTTIQSYKAHRSRGMGNAALLKRWRLFVPAGVIVASFIVGFVSGDVLRSVFVVVAVVIAAKMLFLPKGWYLAKDLPSKPVTDGVGFGIGFISTFMGIGGGNLNNLFMTLFGQPMHQAVATSAGLGPLVAIPGVIGYMISGWGADGVPPLSIGHVNLAALALVAPFAMLAAPIGATLAHKLSARKLEIAFALFLVSVAVRMSMDIFA</sequence>
<evidence type="ECO:0000256" key="4">
    <source>
        <dbReference type="ARBA" id="ARBA00023136"/>
    </source>
</evidence>
<evidence type="ECO:0000256" key="2">
    <source>
        <dbReference type="ARBA" id="ARBA00022692"/>
    </source>
</evidence>
<keyword evidence="3 5" id="KW-1133">Transmembrane helix</keyword>
<dbReference type="Proteomes" id="UP001348149">
    <property type="component" value="Unassembled WGS sequence"/>
</dbReference>
<evidence type="ECO:0000313" key="6">
    <source>
        <dbReference type="EMBL" id="MEC3861212.1"/>
    </source>
</evidence>
<dbReference type="Pfam" id="PF01925">
    <property type="entry name" value="TauE"/>
    <property type="match status" value="1"/>
</dbReference>